<evidence type="ECO:0000313" key="3">
    <source>
        <dbReference type="Proteomes" id="UP000320085"/>
    </source>
</evidence>
<accession>A0A543PMM5</accession>
<dbReference type="OrthoDB" id="1524134at2"/>
<gene>
    <name evidence="2" type="ORF">FHX52_4572</name>
</gene>
<protein>
    <recommendedName>
        <fullName evidence="1">DUF6036 domain-containing protein</fullName>
    </recommendedName>
</protein>
<proteinExistence type="predicted"/>
<dbReference type="Pfam" id="PF19502">
    <property type="entry name" value="DUF6036"/>
    <property type="match status" value="1"/>
</dbReference>
<comment type="caution">
    <text evidence="2">The sequence shown here is derived from an EMBL/GenBank/DDBJ whole genome shotgun (WGS) entry which is preliminary data.</text>
</comment>
<dbReference type="Proteomes" id="UP000320085">
    <property type="component" value="Unassembled WGS sequence"/>
</dbReference>
<organism evidence="2 3">
    <name type="scientific">Humibacillus xanthopallidus</name>
    <dbReference type="NCBI Taxonomy" id="412689"/>
    <lineage>
        <taxon>Bacteria</taxon>
        <taxon>Bacillati</taxon>
        <taxon>Actinomycetota</taxon>
        <taxon>Actinomycetes</taxon>
        <taxon>Micrococcales</taxon>
        <taxon>Intrasporangiaceae</taxon>
        <taxon>Humibacillus</taxon>
    </lineage>
</organism>
<dbReference type="AlphaFoldDB" id="A0A543PMM5"/>
<feature type="domain" description="DUF6036" evidence="1">
    <location>
        <begin position="14"/>
        <end position="156"/>
    </location>
</feature>
<sequence>MRREQFAHVLRAASKIADDREILVIGSQSILGTYSEDELPDEAQASIEVDVTFFDDMDNAKSDRVDAFMGEDSQFHATFGYYAQGVDLTTATPPACWQQRVVRYESPGADGAVALCMDPHDLVCAKLAAFREKDKRFSMALLDAGIVDLDVLLARAATLEVPLVSRNVTSWLLAWGRKYQPRGTSTS</sequence>
<dbReference type="InterPro" id="IPR045792">
    <property type="entry name" value="DUF6036"/>
</dbReference>
<reference evidence="2 3" key="1">
    <citation type="submission" date="2019-06" db="EMBL/GenBank/DDBJ databases">
        <title>Sequencing the genomes of 1000 actinobacteria strains.</title>
        <authorList>
            <person name="Klenk H.-P."/>
        </authorList>
    </citation>
    <scope>NUCLEOTIDE SEQUENCE [LARGE SCALE GENOMIC DNA]</scope>
    <source>
        <strain evidence="2 3">DSM 21776</strain>
    </source>
</reference>
<evidence type="ECO:0000313" key="2">
    <source>
        <dbReference type="EMBL" id="TQN45332.1"/>
    </source>
</evidence>
<dbReference type="EMBL" id="VFQF01000003">
    <property type="protein sequence ID" value="TQN45332.1"/>
    <property type="molecule type" value="Genomic_DNA"/>
</dbReference>
<evidence type="ECO:0000259" key="1">
    <source>
        <dbReference type="Pfam" id="PF19502"/>
    </source>
</evidence>
<name>A0A543PMM5_9MICO</name>